<organism evidence="4 5">
    <name type="scientific">Caldifermentibacillus hisashii</name>
    <dbReference type="NCBI Taxonomy" id="996558"/>
    <lineage>
        <taxon>Bacteria</taxon>
        <taxon>Bacillati</taxon>
        <taxon>Bacillota</taxon>
        <taxon>Bacilli</taxon>
        <taxon>Bacillales</taxon>
        <taxon>Bacillaceae</taxon>
        <taxon>Caldifermentibacillus</taxon>
    </lineage>
</organism>
<name>A0ABU9K080_9BACI</name>
<dbReference type="RefSeq" id="WP_342020365.1">
    <property type="nucleotide sequence ID" value="NZ_JBBYAK010000001.1"/>
</dbReference>
<feature type="domain" description="DUF7305" evidence="3">
    <location>
        <begin position="277"/>
        <end position="396"/>
    </location>
</feature>
<accession>A0ABU9K080</accession>
<evidence type="ECO:0000313" key="5">
    <source>
        <dbReference type="Proteomes" id="UP001459714"/>
    </source>
</evidence>
<evidence type="ECO:0000259" key="3">
    <source>
        <dbReference type="Pfam" id="PF23981"/>
    </source>
</evidence>
<keyword evidence="1" id="KW-0472">Membrane</keyword>
<gene>
    <name evidence="4" type="ORF">NST17_12655</name>
</gene>
<comment type="caution">
    <text evidence="4">The sequence shown here is derived from an EMBL/GenBank/DDBJ whole genome shotgun (WGS) entry which is preliminary data.</text>
</comment>
<dbReference type="Pfam" id="PF23981">
    <property type="entry name" value="DUF7305"/>
    <property type="match status" value="1"/>
</dbReference>
<dbReference type="InterPro" id="IPR025746">
    <property type="entry name" value="PilX_N_dom"/>
</dbReference>
<evidence type="ECO:0000313" key="4">
    <source>
        <dbReference type="EMBL" id="MEL3958039.1"/>
    </source>
</evidence>
<sequence length="481" mass="52173">MKKYLNRFIKNDTGGALVFVILLFTLFSIFGISLMTASISNVTTSTKASQYQSAYYIAESGLVMAMDDLQTAVKSIGTVKEDKFNEEIEKIIDSFGDKEYRAESFKPISGTQPKAVVTITKNEDSTYTIKSVGEIEKNKRTLIKQFRIQWNGGEYIEPDDNSNPQPNILLPENLAVFTNGKIELSGGASIVGNIATTMNKNKNPIILSGGAYINGAVSYSEQRYNFQLPSFPVYPVYSTYPNKSWNNYDVVYNGDVRIDSWQANNYTLNLTDHASFDDIKITSNMTLYIDVGSTNKSIVVNNLNIENGHIKLKGTGKLTIYVRGNITMGAGSTINETGKIDKIMVYIDQSKNPAKPKEIKLAGAQKIYGSLFAKDANIDIDGGGGFQGNIFTGGSTVSISGGGSGNPSYIYAPNADIKLSGGGTVKGTIVGKTLDASGGTSVTYQYIDLTKLPFIQNNQEPPNKVEVGRGTISVDGAVVEK</sequence>
<evidence type="ECO:0000256" key="1">
    <source>
        <dbReference type="SAM" id="Phobius"/>
    </source>
</evidence>
<feature type="domain" description="Type 4 fimbrial biogenesis protein PilX N-terminal" evidence="2">
    <location>
        <begin position="14"/>
        <end position="62"/>
    </location>
</feature>
<feature type="transmembrane region" description="Helical" evidence="1">
    <location>
        <begin position="12"/>
        <end position="35"/>
    </location>
</feature>
<dbReference type="InterPro" id="IPR055729">
    <property type="entry name" value="DUF7305"/>
</dbReference>
<reference evidence="4 5" key="1">
    <citation type="submission" date="2024-03" db="EMBL/GenBank/DDBJ databases">
        <title>Bacilli Hybrid Assemblies.</title>
        <authorList>
            <person name="Kovac J."/>
        </authorList>
    </citation>
    <scope>NUCLEOTIDE SEQUENCE [LARGE SCALE GENOMIC DNA]</scope>
    <source>
        <strain evidence="4 5">FSL M8-0022</strain>
    </source>
</reference>
<keyword evidence="5" id="KW-1185">Reference proteome</keyword>
<dbReference type="Proteomes" id="UP001459714">
    <property type="component" value="Unassembled WGS sequence"/>
</dbReference>
<dbReference type="Pfam" id="PF14341">
    <property type="entry name" value="PilX_N"/>
    <property type="match status" value="1"/>
</dbReference>
<dbReference type="EMBL" id="JBBYAK010000001">
    <property type="protein sequence ID" value="MEL3958039.1"/>
    <property type="molecule type" value="Genomic_DNA"/>
</dbReference>
<keyword evidence="1" id="KW-0812">Transmembrane</keyword>
<protein>
    <submittedName>
        <fullName evidence="4">Pilus assembly PilX N-terminal domain-containing protein</fullName>
    </submittedName>
</protein>
<proteinExistence type="predicted"/>
<evidence type="ECO:0000259" key="2">
    <source>
        <dbReference type="Pfam" id="PF14341"/>
    </source>
</evidence>
<keyword evidence="1" id="KW-1133">Transmembrane helix</keyword>